<sequence>MNRQRFFYSSFPILDSFVSHSCAFLPKLTPLLLKPPQIFVKSSFRISHRRPEIMEEQKASSWGTGRRLVVVGGGVAGSMLAKSAQFTADVTLIDPKDYFEIPWATLRSTVEPSFAERAVIKHRDYFTNGRVITSNAIDVTEKEVMTEDGEAVGYDYLVIATGHKDPVPKTRKERIAHYHSENEKIKSASSVLIVGGGPTGVELAGEIAVDYPEKQVTLVHNGPRLLGYIGPKAGDKALRWLKSRKVEVKLEQRVDLDNVLDDEGRRTYRTSSGETIQADCHFLCTVKPVGSSWLKDTVLKSHLDAKGRLMVDEYLKVKGRDNVFAIGDITDIPELKQGYLAQNHASVVAKNLKVTLEGGKPCRLSTHKPGADMAMVSLGRREAVAQFPFATISGIVPGFVKSRDMFVGKTRKAMGLDPNVVEH</sequence>
<dbReference type="SUPFAM" id="SSF51905">
    <property type="entry name" value="FAD/NAD(P)-binding domain"/>
    <property type="match status" value="1"/>
</dbReference>
<dbReference type="InterPro" id="IPR023753">
    <property type="entry name" value="FAD/NAD-binding_dom"/>
</dbReference>
<keyword evidence="2" id="KW-0285">Flavoprotein</keyword>
<dbReference type="Proteomes" id="UP001154282">
    <property type="component" value="Unassembled WGS sequence"/>
</dbReference>
<evidence type="ECO:0000313" key="7">
    <source>
        <dbReference type="EMBL" id="CAI0544025.1"/>
    </source>
</evidence>
<organism evidence="7 8">
    <name type="scientific">Linum tenue</name>
    <dbReference type="NCBI Taxonomy" id="586396"/>
    <lineage>
        <taxon>Eukaryota</taxon>
        <taxon>Viridiplantae</taxon>
        <taxon>Streptophyta</taxon>
        <taxon>Embryophyta</taxon>
        <taxon>Tracheophyta</taxon>
        <taxon>Spermatophyta</taxon>
        <taxon>Magnoliopsida</taxon>
        <taxon>eudicotyledons</taxon>
        <taxon>Gunneridae</taxon>
        <taxon>Pentapetalae</taxon>
        <taxon>rosids</taxon>
        <taxon>fabids</taxon>
        <taxon>Malpighiales</taxon>
        <taxon>Linaceae</taxon>
        <taxon>Linum</taxon>
    </lineage>
</organism>
<dbReference type="InterPro" id="IPR036188">
    <property type="entry name" value="FAD/NAD-bd_sf"/>
</dbReference>
<dbReference type="PANTHER" id="PTHR43735:SF3">
    <property type="entry name" value="FERROPTOSIS SUPPRESSOR PROTEIN 1"/>
    <property type="match status" value="1"/>
</dbReference>
<dbReference type="PRINTS" id="PR00368">
    <property type="entry name" value="FADPNR"/>
</dbReference>
<dbReference type="GO" id="GO:0005737">
    <property type="term" value="C:cytoplasm"/>
    <property type="evidence" value="ECO:0007669"/>
    <property type="project" value="TreeGrafter"/>
</dbReference>
<keyword evidence="8" id="KW-1185">Reference proteome</keyword>
<evidence type="ECO:0000259" key="6">
    <source>
        <dbReference type="Pfam" id="PF07992"/>
    </source>
</evidence>
<evidence type="ECO:0000256" key="4">
    <source>
        <dbReference type="ARBA" id="ARBA00023002"/>
    </source>
</evidence>
<dbReference type="FunFam" id="3.50.50.100:FF:000006">
    <property type="entry name" value="apoptosis-inducing factor 2"/>
    <property type="match status" value="1"/>
</dbReference>
<keyword evidence="3" id="KW-0274">FAD</keyword>
<keyword evidence="4" id="KW-0560">Oxidoreductase</keyword>
<reference evidence="7" key="1">
    <citation type="submission" date="2022-08" db="EMBL/GenBank/DDBJ databases">
        <authorList>
            <person name="Gutierrez-Valencia J."/>
        </authorList>
    </citation>
    <scope>NUCLEOTIDE SEQUENCE</scope>
</reference>
<dbReference type="Pfam" id="PF07992">
    <property type="entry name" value="Pyr_redox_2"/>
    <property type="match status" value="1"/>
</dbReference>
<dbReference type="GO" id="GO:0050660">
    <property type="term" value="F:flavin adenine dinucleotide binding"/>
    <property type="evidence" value="ECO:0007669"/>
    <property type="project" value="TreeGrafter"/>
</dbReference>
<evidence type="ECO:0000256" key="5">
    <source>
        <dbReference type="ARBA" id="ARBA00057036"/>
    </source>
</evidence>
<dbReference type="Gene3D" id="3.50.50.100">
    <property type="match status" value="1"/>
</dbReference>
<dbReference type="PANTHER" id="PTHR43735">
    <property type="entry name" value="APOPTOSIS-INDUCING FACTOR 1"/>
    <property type="match status" value="1"/>
</dbReference>
<evidence type="ECO:0000256" key="2">
    <source>
        <dbReference type="ARBA" id="ARBA00022630"/>
    </source>
</evidence>
<protein>
    <recommendedName>
        <fullName evidence="6">FAD/NAD(P)-binding domain-containing protein</fullName>
    </recommendedName>
</protein>
<comment type="function">
    <text evidence="5">Putative FAD-dependent oxidoreductase.</text>
</comment>
<accession>A0AAV0QGH2</accession>
<dbReference type="GO" id="GO:0004174">
    <property type="term" value="F:electron-transferring-flavoprotein dehydrogenase activity"/>
    <property type="evidence" value="ECO:0007669"/>
    <property type="project" value="TreeGrafter"/>
</dbReference>
<dbReference type="EMBL" id="CAMGYJ010000009">
    <property type="protein sequence ID" value="CAI0544025.1"/>
    <property type="molecule type" value="Genomic_DNA"/>
</dbReference>
<feature type="domain" description="FAD/NAD(P)-binding" evidence="6">
    <location>
        <begin position="67"/>
        <end position="335"/>
    </location>
</feature>
<evidence type="ECO:0000256" key="3">
    <source>
        <dbReference type="ARBA" id="ARBA00022827"/>
    </source>
</evidence>
<proteinExistence type="inferred from homology"/>
<name>A0AAV0QGH2_9ROSI</name>
<dbReference type="AlphaFoldDB" id="A0AAV0QGH2"/>
<comment type="caution">
    <text evidence="7">The sequence shown here is derived from an EMBL/GenBank/DDBJ whole genome shotgun (WGS) entry which is preliminary data.</text>
</comment>
<evidence type="ECO:0000313" key="8">
    <source>
        <dbReference type="Proteomes" id="UP001154282"/>
    </source>
</evidence>
<evidence type="ECO:0000256" key="1">
    <source>
        <dbReference type="ARBA" id="ARBA00006442"/>
    </source>
</evidence>
<gene>
    <name evidence="7" type="ORF">LITE_LOCUS43031</name>
</gene>
<comment type="similarity">
    <text evidence="1">Belongs to the FAD-dependent oxidoreductase family.</text>
</comment>